<evidence type="ECO:0000256" key="3">
    <source>
        <dbReference type="ARBA" id="ARBA00022490"/>
    </source>
</evidence>
<dbReference type="AlphaFoldDB" id="A0A9X1U6L5"/>
<organism evidence="15 16">
    <name type="scientific">Corynebacterium uropygiale</name>
    <dbReference type="NCBI Taxonomy" id="1775911"/>
    <lineage>
        <taxon>Bacteria</taxon>
        <taxon>Bacillati</taxon>
        <taxon>Actinomycetota</taxon>
        <taxon>Actinomycetes</taxon>
        <taxon>Mycobacteriales</taxon>
        <taxon>Corynebacteriaceae</taxon>
        <taxon>Corynebacterium</taxon>
    </lineage>
</organism>
<evidence type="ECO:0000259" key="14">
    <source>
        <dbReference type="Pfam" id="PF14748"/>
    </source>
</evidence>
<dbReference type="FunFam" id="1.10.3730.10:FF:000001">
    <property type="entry name" value="Pyrroline-5-carboxylate reductase"/>
    <property type="match status" value="1"/>
</dbReference>
<dbReference type="SUPFAM" id="SSF51735">
    <property type="entry name" value="NAD(P)-binding Rossmann-fold domains"/>
    <property type="match status" value="1"/>
</dbReference>
<evidence type="ECO:0000256" key="11">
    <source>
        <dbReference type="PIRSR" id="PIRSR000193-1"/>
    </source>
</evidence>
<evidence type="ECO:0000256" key="8">
    <source>
        <dbReference type="ARBA" id="ARBA00058118"/>
    </source>
</evidence>
<keyword evidence="5 9" id="KW-0641">Proline biosynthesis</keyword>
<feature type="domain" description="Pyrroline-5-carboxylate reductase dimerisation" evidence="14">
    <location>
        <begin position="163"/>
        <end position="266"/>
    </location>
</feature>
<comment type="caution">
    <text evidence="15">The sequence shown here is derived from an EMBL/GenBank/DDBJ whole genome shotgun (WGS) entry which is preliminary data.</text>
</comment>
<comment type="pathway">
    <text evidence="9 12">Amino-acid biosynthesis; L-proline biosynthesis; L-proline from L-glutamate 5-semialdehyde: step 1/1.</text>
</comment>
<evidence type="ECO:0000256" key="2">
    <source>
        <dbReference type="ARBA" id="ARBA00005525"/>
    </source>
</evidence>
<dbReference type="NCBIfam" id="TIGR00112">
    <property type="entry name" value="proC"/>
    <property type="match status" value="1"/>
</dbReference>
<dbReference type="InterPro" id="IPR008927">
    <property type="entry name" value="6-PGluconate_DH-like_C_sf"/>
</dbReference>
<comment type="catalytic activity">
    <reaction evidence="9">
        <text>L-proline + NAD(+) = (S)-1-pyrroline-5-carboxylate + NADH + 2 H(+)</text>
        <dbReference type="Rhea" id="RHEA:14105"/>
        <dbReference type="ChEBI" id="CHEBI:15378"/>
        <dbReference type="ChEBI" id="CHEBI:17388"/>
        <dbReference type="ChEBI" id="CHEBI:57540"/>
        <dbReference type="ChEBI" id="CHEBI:57945"/>
        <dbReference type="ChEBI" id="CHEBI:60039"/>
        <dbReference type="EC" id="1.5.1.2"/>
    </reaction>
</comment>
<dbReference type="RefSeq" id="WP_236117611.1">
    <property type="nucleotide sequence ID" value="NZ_JAKGSI010000001.1"/>
</dbReference>
<sequence length="269" mass="27913">MSTIAILGCGKIGEALASGLVASGVEPSRITVTNRSEERGAQLKEKYGVKDERDNAHAVEGADVVFVCVKPAQVGAVLSEISSALDENDEDTTVVSMAAGVTIAEMEDALSAGTPVVRCMPNTPMLVGAGMNAMARGRYANDEHVERVTELLSAVGDVLLLEEKQMDAAGALAGSSPAYIFLMAEAMIDAGVEQGLTRAQAEKLVTAAIAGSGRMLRESGDDPVTLRANVSSPGGTTVAALREFEESGFRGMVFRAIATCTEKASTLSK</sequence>
<dbReference type="Pfam" id="PF14748">
    <property type="entry name" value="P5CR_dimer"/>
    <property type="match status" value="1"/>
</dbReference>
<name>A0A9X1U6L5_9CORY</name>
<dbReference type="GO" id="GO:0055129">
    <property type="term" value="P:L-proline biosynthetic process"/>
    <property type="evidence" value="ECO:0007669"/>
    <property type="project" value="UniProtKB-UniRule"/>
</dbReference>
<dbReference type="EMBL" id="JAKGSI010000001">
    <property type="protein sequence ID" value="MCF4005812.1"/>
    <property type="molecule type" value="Genomic_DNA"/>
</dbReference>
<dbReference type="PANTHER" id="PTHR11645:SF0">
    <property type="entry name" value="PYRROLINE-5-CARBOXYLATE REDUCTASE 3"/>
    <property type="match status" value="1"/>
</dbReference>
<reference evidence="15" key="1">
    <citation type="submission" date="2022-01" db="EMBL/GenBank/DDBJ databases">
        <title>Corynebacterium sp. nov isolated from isolated from the feces of the greater white-fronted geese (Anser albifrons) at Poyang Lake, PR China.</title>
        <authorList>
            <person name="Liu Q."/>
        </authorList>
    </citation>
    <scope>NUCLEOTIDE SEQUENCE</scope>
    <source>
        <strain evidence="15">JCM 32435</strain>
    </source>
</reference>
<comment type="similarity">
    <text evidence="2 9 12">Belongs to the pyrroline-5-carboxylate reductase family.</text>
</comment>
<keyword evidence="16" id="KW-1185">Reference proteome</keyword>
<dbReference type="InterPro" id="IPR036291">
    <property type="entry name" value="NAD(P)-bd_dom_sf"/>
</dbReference>
<keyword evidence="3 9" id="KW-0963">Cytoplasm</keyword>
<evidence type="ECO:0000256" key="7">
    <source>
        <dbReference type="ARBA" id="ARBA00023002"/>
    </source>
</evidence>
<dbReference type="EC" id="1.5.1.2" evidence="9 10"/>
<dbReference type="GO" id="GO:0004735">
    <property type="term" value="F:pyrroline-5-carboxylate reductase activity"/>
    <property type="evidence" value="ECO:0007669"/>
    <property type="project" value="UniProtKB-UniRule"/>
</dbReference>
<dbReference type="SUPFAM" id="SSF48179">
    <property type="entry name" value="6-phosphogluconate dehydrogenase C-terminal domain-like"/>
    <property type="match status" value="1"/>
</dbReference>
<evidence type="ECO:0000313" key="15">
    <source>
        <dbReference type="EMBL" id="MCF4005812.1"/>
    </source>
</evidence>
<comment type="catalytic activity">
    <reaction evidence="9 12">
        <text>L-proline + NADP(+) = (S)-1-pyrroline-5-carboxylate + NADPH + 2 H(+)</text>
        <dbReference type="Rhea" id="RHEA:14109"/>
        <dbReference type="ChEBI" id="CHEBI:15378"/>
        <dbReference type="ChEBI" id="CHEBI:17388"/>
        <dbReference type="ChEBI" id="CHEBI:57783"/>
        <dbReference type="ChEBI" id="CHEBI:58349"/>
        <dbReference type="ChEBI" id="CHEBI:60039"/>
        <dbReference type="EC" id="1.5.1.2"/>
    </reaction>
</comment>
<dbReference type="HAMAP" id="MF_01925">
    <property type="entry name" value="P5C_reductase"/>
    <property type="match status" value="1"/>
</dbReference>
<keyword evidence="7 9" id="KW-0560">Oxidoreductase</keyword>
<dbReference type="Proteomes" id="UP001139336">
    <property type="component" value="Unassembled WGS sequence"/>
</dbReference>
<protein>
    <recommendedName>
        <fullName evidence="9 10">Pyrroline-5-carboxylate reductase</fullName>
        <shortName evidence="9">P5C reductase</shortName>
        <shortName evidence="9">P5CR</shortName>
        <ecNumber evidence="9 10">1.5.1.2</ecNumber>
    </recommendedName>
    <alternativeName>
        <fullName evidence="9">PCA reductase</fullName>
    </alternativeName>
</protein>
<evidence type="ECO:0000259" key="13">
    <source>
        <dbReference type="Pfam" id="PF03807"/>
    </source>
</evidence>
<dbReference type="InterPro" id="IPR053790">
    <property type="entry name" value="P5CR-like_CS"/>
</dbReference>
<keyword evidence="4 9" id="KW-0028">Amino-acid biosynthesis</keyword>
<gene>
    <name evidence="9 15" type="primary">proC</name>
    <name evidence="15" type="ORF">L1O03_01285</name>
</gene>
<comment type="subcellular location">
    <subcellularLocation>
        <location evidence="1 9">Cytoplasm</location>
    </subcellularLocation>
</comment>
<dbReference type="PANTHER" id="PTHR11645">
    <property type="entry name" value="PYRROLINE-5-CARBOXYLATE REDUCTASE"/>
    <property type="match status" value="1"/>
</dbReference>
<dbReference type="InterPro" id="IPR029036">
    <property type="entry name" value="P5CR_dimer"/>
</dbReference>
<evidence type="ECO:0000256" key="4">
    <source>
        <dbReference type="ARBA" id="ARBA00022605"/>
    </source>
</evidence>
<dbReference type="FunFam" id="3.40.50.720:FF:000190">
    <property type="entry name" value="Pyrroline-5-carboxylate reductase"/>
    <property type="match status" value="1"/>
</dbReference>
<dbReference type="InterPro" id="IPR028939">
    <property type="entry name" value="P5C_Rdtase_cat_N"/>
</dbReference>
<dbReference type="GO" id="GO:0005737">
    <property type="term" value="C:cytoplasm"/>
    <property type="evidence" value="ECO:0007669"/>
    <property type="project" value="UniProtKB-SubCell"/>
</dbReference>
<evidence type="ECO:0000313" key="16">
    <source>
        <dbReference type="Proteomes" id="UP001139336"/>
    </source>
</evidence>
<dbReference type="Gene3D" id="3.40.50.720">
    <property type="entry name" value="NAD(P)-binding Rossmann-like Domain"/>
    <property type="match status" value="1"/>
</dbReference>
<dbReference type="PROSITE" id="PS00521">
    <property type="entry name" value="P5CR"/>
    <property type="match status" value="1"/>
</dbReference>
<proteinExistence type="inferred from homology"/>
<feature type="domain" description="Pyrroline-5-carboxylate reductase catalytic N-terminal" evidence="13">
    <location>
        <begin position="3"/>
        <end position="100"/>
    </location>
</feature>
<evidence type="ECO:0000256" key="9">
    <source>
        <dbReference type="HAMAP-Rule" id="MF_01925"/>
    </source>
</evidence>
<comment type="function">
    <text evidence="8 9">Catalyzes the reduction of 1-pyrroline-5-carboxylate (PCA) to L-proline.</text>
</comment>
<evidence type="ECO:0000256" key="6">
    <source>
        <dbReference type="ARBA" id="ARBA00022857"/>
    </source>
</evidence>
<dbReference type="InterPro" id="IPR000304">
    <property type="entry name" value="Pyrroline-COOH_reductase"/>
</dbReference>
<keyword evidence="6 9" id="KW-0521">NADP</keyword>
<evidence type="ECO:0000256" key="5">
    <source>
        <dbReference type="ARBA" id="ARBA00022650"/>
    </source>
</evidence>
<dbReference type="Pfam" id="PF03807">
    <property type="entry name" value="F420_oxidored"/>
    <property type="match status" value="1"/>
</dbReference>
<evidence type="ECO:0000256" key="10">
    <source>
        <dbReference type="NCBIfam" id="TIGR00112"/>
    </source>
</evidence>
<dbReference type="PIRSF" id="PIRSF000193">
    <property type="entry name" value="Pyrrol-5-carb_rd"/>
    <property type="match status" value="1"/>
</dbReference>
<feature type="binding site" evidence="11">
    <location>
        <position position="55"/>
    </location>
    <ligand>
        <name>NADPH</name>
        <dbReference type="ChEBI" id="CHEBI:57783"/>
    </ligand>
</feature>
<dbReference type="Gene3D" id="1.10.3730.10">
    <property type="entry name" value="ProC C-terminal domain-like"/>
    <property type="match status" value="1"/>
</dbReference>
<evidence type="ECO:0000256" key="1">
    <source>
        <dbReference type="ARBA" id="ARBA00004496"/>
    </source>
</evidence>
<accession>A0A9X1U6L5</accession>
<evidence type="ECO:0000256" key="12">
    <source>
        <dbReference type="RuleBase" id="RU003903"/>
    </source>
</evidence>